<accession>A0A512H9R4</accession>
<dbReference type="PANTHER" id="PTHR46118:SF4">
    <property type="entry name" value="PROTEIN ABHD11"/>
    <property type="match status" value="1"/>
</dbReference>
<keyword evidence="4" id="KW-1185">Reference proteome</keyword>
<dbReference type="SUPFAM" id="SSF53474">
    <property type="entry name" value="alpha/beta-Hydrolases"/>
    <property type="match status" value="1"/>
</dbReference>
<dbReference type="Proteomes" id="UP000321567">
    <property type="component" value="Unassembled WGS sequence"/>
</dbReference>
<dbReference type="InterPro" id="IPR000073">
    <property type="entry name" value="AB_hydrolase_1"/>
</dbReference>
<evidence type="ECO:0000259" key="2">
    <source>
        <dbReference type="Pfam" id="PF12697"/>
    </source>
</evidence>
<feature type="domain" description="AB hydrolase-1" evidence="2">
    <location>
        <begin position="50"/>
        <end position="286"/>
    </location>
</feature>
<evidence type="ECO:0000256" key="1">
    <source>
        <dbReference type="ARBA" id="ARBA00022801"/>
    </source>
</evidence>
<dbReference type="AlphaFoldDB" id="A0A512H9R4"/>
<dbReference type="GO" id="GO:0016787">
    <property type="term" value="F:hydrolase activity"/>
    <property type="evidence" value="ECO:0007669"/>
    <property type="project" value="UniProtKB-KW"/>
</dbReference>
<evidence type="ECO:0000313" key="4">
    <source>
        <dbReference type="Proteomes" id="UP000321567"/>
    </source>
</evidence>
<dbReference type="PANTHER" id="PTHR46118">
    <property type="entry name" value="PROTEIN ABHD11"/>
    <property type="match status" value="1"/>
</dbReference>
<proteinExistence type="predicted"/>
<evidence type="ECO:0000313" key="3">
    <source>
        <dbReference type="EMBL" id="GEO82120.1"/>
    </source>
</evidence>
<dbReference type="OrthoDB" id="9808398at2"/>
<protein>
    <submittedName>
        <fullName evidence="3">Alpha/beta hydrolase</fullName>
    </submittedName>
</protein>
<dbReference type="Pfam" id="PF12697">
    <property type="entry name" value="Abhydrolase_6"/>
    <property type="match status" value="1"/>
</dbReference>
<dbReference type="InterPro" id="IPR029058">
    <property type="entry name" value="AB_hydrolase_fold"/>
</dbReference>
<dbReference type="Gene3D" id="3.40.50.1820">
    <property type="entry name" value="alpha/beta hydrolase"/>
    <property type="match status" value="1"/>
</dbReference>
<keyword evidence="1 3" id="KW-0378">Hydrolase</keyword>
<sequence length="309" mass="32862">MPLGEPFHALSARVVRRPLVSGPLLSGAVVSGPVESVDLAARRVGRGRPVVLLHGLFGSARNWQAIVTRLAGEAEWHVLDLRNHGESPWSPVMDYPHLAADVARYIERVGLGPVPVIGHSMGGKAAMMLALQTPRWISHLGVLDIAPGPSPGMEGLDRVIGALMALPLAEVARREDAEALLAEALPETRLRAFLLQNLVRAEQGGFRWRLNLPALAAALPVLGDFPPLAAGVSWSGPTLVVRGGLSAYVPDSARPGLAALFPALRLVTLKGAGHWLHADQPEALATVLETFVRRAGQDPRPSLPADPRP</sequence>
<name>A0A512H9R4_9PROT</name>
<dbReference type="EMBL" id="BJZO01000061">
    <property type="protein sequence ID" value="GEO82120.1"/>
    <property type="molecule type" value="Genomic_DNA"/>
</dbReference>
<comment type="caution">
    <text evidence="3">The sequence shown here is derived from an EMBL/GenBank/DDBJ whole genome shotgun (WGS) entry which is preliminary data.</text>
</comment>
<organism evidence="3 4">
    <name type="scientific">Pararhodospirillum oryzae</name>
    <dbReference type="NCBI Taxonomy" id="478448"/>
    <lineage>
        <taxon>Bacteria</taxon>
        <taxon>Pseudomonadati</taxon>
        <taxon>Pseudomonadota</taxon>
        <taxon>Alphaproteobacteria</taxon>
        <taxon>Rhodospirillales</taxon>
        <taxon>Rhodospirillaceae</taxon>
        <taxon>Pararhodospirillum</taxon>
    </lineage>
</organism>
<reference evidence="3 4" key="1">
    <citation type="submission" date="2019-07" db="EMBL/GenBank/DDBJ databases">
        <title>Whole genome shotgun sequence of Rhodospirillum oryzae NBRC 107573.</title>
        <authorList>
            <person name="Hosoyama A."/>
            <person name="Uohara A."/>
            <person name="Ohji S."/>
            <person name="Ichikawa N."/>
        </authorList>
    </citation>
    <scope>NUCLEOTIDE SEQUENCE [LARGE SCALE GENOMIC DNA]</scope>
    <source>
        <strain evidence="3 4">NBRC 107573</strain>
    </source>
</reference>
<gene>
    <name evidence="3" type="ORF">ROR02_22510</name>
</gene>